<feature type="transmembrane region" description="Helical" evidence="17">
    <location>
        <begin position="104"/>
        <end position="123"/>
    </location>
</feature>
<comment type="function">
    <text evidence="17">Acts as a magnesium transporter.</text>
</comment>
<comment type="similarity">
    <text evidence="2 17">Belongs to the SLC41A transporter family.</text>
</comment>
<dbReference type="SUPFAM" id="SSF161093">
    <property type="entry name" value="MgtE membrane domain-like"/>
    <property type="match status" value="2"/>
</dbReference>
<evidence type="ECO:0000256" key="18">
    <source>
        <dbReference type="SAM" id="MobiDB-lite"/>
    </source>
</evidence>
<keyword evidence="9 17" id="KW-0406">Ion transport</keyword>
<comment type="catalytic activity">
    <reaction evidence="14">
        <text>Co(2+)(in) = Co(2+)(out)</text>
        <dbReference type="Rhea" id="RHEA:28578"/>
        <dbReference type="ChEBI" id="CHEBI:48828"/>
    </reaction>
</comment>
<feature type="transmembrane region" description="Helical" evidence="17">
    <location>
        <begin position="264"/>
        <end position="283"/>
    </location>
</feature>
<evidence type="ECO:0000256" key="2">
    <source>
        <dbReference type="ARBA" id="ARBA00009749"/>
    </source>
</evidence>
<feature type="transmembrane region" description="Helical" evidence="17">
    <location>
        <begin position="165"/>
        <end position="183"/>
    </location>
</feature>
<feature type="transmembrane region" description="Helical" evidence="17">
    <location>
        <begin position="231"/>
        <end position="252"/>
    </location>
</feature>
<evidence type="ECO:0000256" key="12">
    <source>
        <dbReference type="ARBA" id="ARBA00036173"/>
    </source>
</evidence>
<dbReference type="FunFam" id="1.10.357.20:FF:000001">
    <property type="entry name" value="Solute carrier family 41 member 2"/>
    <property type="match status" value="1"/>
</dbReference>
<sequence length="491" mass="53148">MAYLGLEQVGHEGQRENVSAGCLSLSDREIKDYTETDPLLRSSRSHRPLLDSDSDDHRHDHSLQPRSMPTESARAMLLQILVPFLLAGIGTVSAGMLLDKVQSWEVFVNITEIFILVPSLLGLKGNLEMTLASRLSTAVNVGKITNPREKRDLIIGNLALKQVQATVLGFLAALAACVLGWALTEELMMRHVAVLCSSSVITAFTASLLQGILMVGVIVGSKKMGINPDNVATPIAASFGDLITLAVLAFVGQGLYDCTDSYPYIPYLLCVLLLCLTPVWIVVSFRHPESRKLLYTGWEPIITAMVISSMGGLILDRAVSEPSLEGAVIYSPVINGIGGNLAAIQSSRIATYLHFHSILGVLPSDARGSRCPCQTFCGKGPNQRSAQVLLMLVVPGHLIFIYIIHLVQGDHSTLSPLFIALYLTAALLQVFLLLCIADWMVHCLWRIGRDPDTCSIPYLTAMGDLLGTALLALSFHLMYVIVNKGSDTGGD</sequence>
<feature type="transmembrane region" description="Helical" evidence="17">
    <location>
        <begin position="419"/>
        <end position="441"/>
    </location>
</feature>
<feature type="transmembrane region" description="Helical" evidence="17">
    <location>
        <begin position="388"/>
        <end position="407"/>
    </location>
</feature>
<comment type="catalytic activity">
    <reaction evidence="12">
        <text>Mn(2+)(in) = Mn(2+)(out)</text>
        <dbReference type="Rhea" id="RHEA:28699"/>
        <dbReference type="ChEBI" id="CHEBI:29035"/>
    </reaction>
</comment>
<comment type="catalytic activity">
    <reaction evidence="13">
        <text>Fe(2+)(in) = Fe(2+)(out)</text>
        <dbReference type="Rhea" id="RHEA:28486"/>
        <dbReference type="ChEBI" id="CHEBI:29033"/>
    </reaction>
</comment>
<dbReference type="PANTHER" id="PTHR16228:SF25">
    <property type="entry name" value="SOLUTE CARRIER FAMILY 41 MEMBER 2"/>
    <property type="match status" value="1"/>
</dbReference>
<dbReference type="InterPro" id="IPR006667">
    <property type="entry name" value="SLC41_membr_dom"/>
</dbReference>
<evidence type="ECO:0000256" key="17">
    <source>
        <dbReference type="RuleBase" id="RU369007"/>
    </source>
</evidence>
<dbReference type="InterPro" id="IPR045349">
    <property type="entry name" value="SLC41A1-3"/>
</dbReference>
<keyword evidence="3 17" id="KW-0813">Transport</keyword>
<accession>A0ABD1K2D8</accession>
<keyword evidence="5 17" id="KW-0812">Transmembrane</keyword>
<evidence type="ECO:0000256" key="16">
    <source>
        <dbReference type="ARBA" id="ARBA00046252"/>
    </source>
</evidence>
<dbReference type="GO" id="GO:0030001">
    <property type="term" value="P:metal ion transport"/>
    <property type="evidence" value="ECO:0007669"/>
    <property type="project" value="UniProtKB-UniRule"/>
</dbReference>
<dbReference type="Proteomes" id="UP001591681">
    <property type="component" value="Unassembled WGS sequence"/>
</dbReference>
<comment type="subcellular location">
    <subcellularLocation>
        <location evidence="1">Cell membrane</location>
        <topology evidence="1">Multi-pass membrane protein</topology>
    </subcellularLocation>
    <subcellularLocation>
        <location evidence="17">Membrane</location>
        <topology evidence="17">Multi-pass membrane protein</topology>
    </subcellularLocation>
</comment>
<dbReference type="GO" id="GO:0005886">
    <property type="term" value="C:plasma membrane"/>
    <property type="evidence" value="ECO:0007669"/>
    <property type="project" value="UniProtKB-SubCell"/>
</dbReference>
<dbReference type="EMBL" id="JBHFQA010000009">
    <property type="protein sequence ID" value="KAL2093292.1"/>
    <property type="molecule type" value="Genomic_DNA"/>
</dbReference>
<organism evidence="20 21">
    <name type="scientific">Coilia grayii</name>
    <name type="common">Gray's grenadier anchovy</name>
    <dbReference type="NCBI Taxonomy" id="363190"/>
    <lineage>
        <taxon>Eukaryota</taxon>
        <taxon>Metazoa</taxon>
        <taxon>Chordata</taxon>
        <taxon>Craniata</taxon>
        <taxon>Vertebrata</taxon>
        <taxon>Euteleostomi</taxon>
        <taxon>Actinopterygii</taxon>
        <taxon>Neopterygii</taxon>
        <taxon>Teleostei</taxon>
        <taxon>Clupei</taxon>
        <taxon>Clupeiformes</taxon>
        <taxon>Clupeoidei</taxon>
        <taxon>Engraulidae</taxon>
        <taxon>Coilinae</taxon>
        <taxon>Coilia</taxon>
    </lineage>
</organism>
<keyword evidence="7 17" id="KW-0460">Magnesium</keyword>
<feature type="transmembrane region" description="Helical" evidence="17">
    <location>
        <begin position="189"/>
        <end position="219"/>
    </location>
</feature>
<dbReference type="PANTHER" id="PTHR16228">
    <property type="entry name" value="DIVALENT CATION TRANSPORTER SOLUTE CARRIER FAMILY 41"/>
    <property type="match status" value="1"/>
</dbReference>
<evidence type="ECO:0000256" key="10">
    <source>
        <dbReference type="ARBA" id="ARBA00023136"/>
    </source>
</evidence>
<keyword evidence="21" id="KW-1185">Reference proteome</keyword>
<dbReference type="Gene3D" id="1.10.357.20">
    <property type="entry name" value="SLC41 divalent cation transporters, integral membrane domain"/>
    <property type="match status" value="2"/>
</dbReference>
<evidence type="ECO:0000256" key="5">
    <source>
        <dbReference type="ARBA" id="ARBA00022692"/>
    </source>
</evidence>
<dbReference type="AlphaFoldDB" id="A0ABD1K2D8"/>
<keyword evidence="10 17" id="KW-0472">Membrane</keyword>
<evidence type="ECO:0000259" key="19">
    <source>
        <dbReference type="Pfam" id="PF01769"/>
    </source>
</evidence>
<evidence type="ECO:0000256" key="14">
    <source>
        <dbReference type="ARBA" id="ARBA00036245"/>
    </source>
</evidence>
<evidence type="ECO:0000256" key="11">
    <source>
        <dbReference type="ARBA" id="ARBA00034269"/>
    </source>
</evidence>
<name>A0ABD1K2D8_9TELE</name>
<proteinExistence type="inferred from homology"/>
<feature type="domain" description="SLC41A/MgtE integral membrane" evidence="19">
    <location>
        <begin position="332"/>
        <end position="473"/>
    </location>
</feature>
<evidence type="ECO:0000256" key="6">
    <source>
        <dbReference type="ARBA" id="ARBA00022737"/>
    </source>
</evidence>
<evidence type="ECO:0000256" key="1">
    <source>
        <dbReference type="ARBA" id="ARBA00004651"/>
    </source>
</evidence>
<keyword evidence="6" id="KW-0677">Repeat</keyword>
<evidence type="ECO:0000256" key="3">
    <source>
        <dbReference type="ARBA" id="ARBA00022448"/>
    </source>
</evidence>
<protein>
    <recommendedName>
        <fullName evidence="17">Solute carrier family 41 member</fullName>
    </recommendedName>
</protein>
<dbReference type="Pfam" id="PF01769">
    <property type="entry name" value="MgtE"/>
    <property type="match status" value="2"/>
</dbReference>
<evidence type="ECO:0000256" key="13">
    <source>
        <dbReference type="ARBA" id="ARBA00036243"/>
    </source>
</evidence>
<evidence type="ECO:0000256" key="7">
    <source>
        <dbReference type="ARBA" id="ARBA00022842"/>
    </source>
</evidence>
<reference evidence="20 21" key="1">
    <citation type="submission" date="2024-09" db="EMBL/GenBank/DDBJ databases">
        <title>A chromosome-level genome assembly of Gray's grenadier anchovy, Coilia grayii.</title>
        <authorList>
            <person name="Fu Z."/>
        </authorList>
    </citation>
    <scope>NUCLEOTIDE SEQUENCE [LARGE SCALE GENOMIC DNA]</scope>
    <source>
        <strain evidence="20">G4</strain>
        <tissue evidence="20">Muscle</tissue>
    </source>
</reference>
<evidence type="ECO:0000256" key="15">
    <source>
        <dbReference type="ARBA" id="ARBA00036293"/>
    </source>
</evidence>
<dbReference type="InterPro" id="IPR036739">
    <property type="entry name" value="SLC41_membr_dom_sf"/>
</dbReference>
<evidence type="ECO:0000256" key="8">
    <source>
        <dbReference type="ARBA" id="ARBA00022989"/>
    </source>
</evidence>
<feature type="region of interest" description="Disordered" evidence="18">
    <location>
        <begin position="41"/>
        <end position="68"/>
    </location>
</feature>
<evidence type="ECO:0000256" key="4">
    <source>
        <dbReference type="ARBA" id="ARBA00022475"/>
    </source>
</evidence>
<comment type="caution">
    <text evidence="20">The sequence shown here is derived from an EMBL/GenBank/DDBJ whole genome shotgun (WGS) entry which is preliminary data.</text>
</comment>
<gene>
    <name evidence="20" type="ORF">ACEWY4_010604</name>
</gene>
<dbReference type="GO" id="GO:0022890">
    <property type="term" value="F:inorganic cation transmembrane transporter activity"/>
    <property type="evidence" value="ECO:0007669"/>
    <property type="project" value="UniProtKB-UniRule"/>
</dbReference>
<comment type="function">
    <text evidence="16">Acts as a plasma-membrane magnesium transporter. Can also mediate the transport of other divalent metal cations in an order of Ba(2+) &gt; Ni(2+) &gt; Co(2+) &gt; Fe(2+) &gt; Mn(2+).</text>
</comment>
<comment type="catalytic activity">
    <reaction evidence="15">
        <text>Ni(2+)(in) = Ni(2+)(out)</text>
        <dbReference type="Rhea" id="RHEA:29831"/>
        <dbReference type="ChEBI" id="CHEBI:49786"/>
    </reaction>
</comment>
<comment type="catalytic activity">
    <reaction evidence="11">
        <text>Mg(2+)(in) = Mg(2+)(out)</text>
        <dbReference type="Rhea" id="RHEA:29827"/>
        <dbReference type="ChEBI" id="CHEBI:18420"/>
    </reaction>
</comment>
<evidence type="ECO:0000256" key="9">
    <source>
        <dbReference type="ARBA" id="ARBA00023065"/>
    </source>
</evidence>
<keyword evidence="4" id="KW-1003">Cell membrane</keyword>
<feature type="domain" description="SLC41A/MgtE integral membrane" evidence="19">
    <location>
        <begin position="117"/>
        <end position="250"/>
    </location>
</feature>
<feature type="transmembrane region" description="Helical" evidence="17">
    <location>
        <begin position="462"/>
        <end position="482"/>
    </location>
</feature>
<feature type="transmembrane region" description="Helical" evidence="17">
    <location>
        <begin position="76"/>
        <end position="98"/>
    </location>
</feature>
<dbReference type="FunFam" id="1.10.357.20:FF:000002">
    <property type="entry name" value="Solute carrier family 41, member 2"/>
    <property type="match status" value="1"/>
</dbReference>
<evidence type="ECO:0000313" key="21">
    <source>
        <dbReference type="Proteomes" id="UP001591681"/>
    </source>
</evidence>
<keyword evidence="8 17" id="KW-1133">Transmembrane helix</keyword>
<dbReference type="GO" id="GO:0008324">
    <property type="term" value="F:monoatomic cation transmembrane transporter activity"/>
    <property type="evidence" value="ECO:0007669"/>
    <property type="project" value="UniProtKB-UniRule"/>
</dbReference>
<evidence type="ECO:0000313" key="20">
    <source>
        <dbReference type="EMBL" id="KAL2093292.1"/>
    </source>
</evidence>